<evidence type="ECO:0000259" key="3">
    <source>
        <dbReference type="Pfam" id="PF02016"/>
    </source>
</evidence>
<dbReference type="Pfam" id="PF02016">
    <property type="entry name" value="Peptidase_S66"/>
    <property type="match status" value="1"/>
</dbReference>
<dbReference type="MEROPS" id="S66.003"/>
<dbReference type="InterPro" id="IPR027461">
    <property type="entry name" value="Carboxypeptidase_A_C_sf"/>
</dbReference>
<evidence type="ECO:0000313" key="5">
    <source>
        <dbReference type="EMBL" id="EET89925.1"/>
    </source>
</evidence>
<feature type="domain" description="LD-carboxypeptidase N-terminal" evidence="3">
    <location>
        <begin position="13"/>
        <end position="132"/>
    </location>
</feature>
<dbReference type="InterPro" id="IPR003507">
    <property type="entry name" value="S66_fam"/>
</dbReference>
<protein>
    <submittedName>
        <fullName evidence="5">Peptidase U61 LD-carboxypeptidase A</fullName>
    </submittedName>
</protein>
<dbReference type="SUPFAM" id="SSF52317">
    <property type="entry name" value="Class I glutamine amidotransferase-like"/>
    <property type="match status" value="1"/>
</dbReference>
<proteinExistence type="inferred from homology"/>
<dbReference type="InterPro" id="IPR040921">
    <property type="entry name" value="Peptidase_S66C"/>
</dbReference>
<dbReference type="Pfam" id="PF17676">
    <property type="entry name" value="Peptidase_S66C"/>
    <property type="match status" value="1"/>
</dbReference>
<dbReference type="Gene3D" id="3.50.30.60">
    <property type="entry name" value="LD-carboxypeptidase A C-terminal domain-like"/>
    <property type="match status" value="1"/>
</dbReference>
<dbReference type="PANTHER" id="PTHR30237">
    <property type="entry name" value="MURAMOYLTETRAPEPTIDE CARBOXYPEPTIDASE"/>
    <property type="match status" value="1"/>
</dbReference>
<evidence type="ECO:0000259" key="4">
    <source>
        <dbReference type="Pfam" id="PF17676"/>
    </source>
</evidence>
<keyword evidence="2" id="KW-0378">Hydrolase</keyword>
<dbReference type="AlphaFoldDB" id="C7DH23"/>
<accession>C7DH23</accession>
<reference evidence="5 6" key="1">
    <citation type="journal article" date="2009" name="Genome Biol.">
        <title>Community-wide analysis of microbial genome sequence signatures.</title>
        <authorList>
            <person name="Dick G.J."/>
            <person name="Andersson A.F."/>
            <person name="Baker B.J."/>
            <person name="Simmons S.L."/>
            <person name="Thomas B.C."/>
            <person name="Yelton A.P."/>
            <person name="Banfield J.F."/>
        </authorList>
    </citation>
    <scope>NUCLEOTIDE SEQUENCE [LARGE SCALE GENOMIC DNA]</scope>
    <source>
        <strain evidence="5">ARMAN-2</strain>
    </source>
</reference>
<keyword evidence="6" id="KW-1185">Reference proteome</keyword>
<feature type="domain" description="LD-carboxypeptidase C-terminal" evidence="4">
    <location>
        <begin position="198"/>
        <end position="312"/>
    </location>
</feature>
<evidence type="ECO:0000313" key="6">
    <source>
        <dbReference type="Proteomes" id="UP000332487"/>
    </source>
</evidence>
<organism evidence="5 6">
    <name type="scientific">Candidatus Micrarchaeum acidiphilum ARMAN-2</name>
    <dbReference type="NCBI Taxonomy" id="425595"/>
    <lineage>
        <taxon>Archaea</taxon>
        <taxon>Candidatus Micrarchaeota</taxon>
        <taxon>Candidatus Micrarchaeia</taxon>
        <taxon>Candidatus Micrarchaeales</taxon>
        <taxon>Candidatus Micrarchaeaceae</taxon>
        <taxon>Candidatus Micrarchaeum</taxon>
    </lineage>
</organism>
<dbReference type="InterPro" id="IPR040449">
    <property type="entry name" value="Peptidase_S66_N"/>
</dbReference>
<dbReference type="SUPFAM" id="SSF141986">
    <property type="entry name" value="LD-carboxypeptidase A C-terminal domain-like"/>
    <property type="match status" value="1"/>
</dbReference>
<comment type="similarity">
    <text evidence="1">Belongs to the peptidase S66 family.</text>
</comment>
<dbReference type="EMBL" id="GG697240">
    <property type="protein sequence ID" value="EET89925.1"/>
    <property type="molecule type" value="Genomic_DNA"/>
</dbReference>
<name>C7DH23_MICA2</name>
<dbReference type="PIRSF" id="PIRSF028757">
    <property type="entry name" value="LD-carboxypeptidase"/>
    <property type="match status" value="1"/>
</dbReference>
<gene>
    <name evidence="5" type="ORF">UNLARM2_0369</name>
</gene>
<dbReference type="Proteomes" id="UP000332487">
    <property type="component" value="Unassembled WGS sequence"/>
</dbReference>
<dbReference type="GO" id="GO:0004180">
    <property type="term" value="F:carboxypeptidase activity"/>
    <property type="evidence" value="ECO:0007669"/>
    <property type="project" value="UniProtKB-KW"/>
</dbReference>
<dbReference type="Gene3D" id="3.40.50.10740">
    <property type="entry name" value="Class I glutamine amidotransferase-like"/>
    <property type="match status" value="1"/>
</dbReference>
<dbReference type="PANTHER" id="PTHR30237:SF6">
    <property type="entry name" value="CARBOXYPEPTIDASE YOCD-RELATED"/>
    <property type="match status" value="1"/>
</dbReference>
<dbReference type="InterPro" id="IPR027478">
    <property type="entry name" value="LdcA_N"/>
</dbReference>
<dbReference type="InterPro" id="IPR029062">
    <property type="entry name" value="Class_I_gatase-like"/>
</dbReference>
<evidence type="ECO:0000256" key="1">
    <source>
        <dbReference type="ARBA" id="ARBA00010233"/>
    </source>
</evidence>
<reference evidence="5 6" key="2">
    <citation type="journal article" date="2010" name="Proc. Natl. Acad. Sci. U.S.A.">
        <title>Enigmatic, ultrasmall, uncultivated Archaea.</title>
        <authorList>
            <person name="Baker B.J."/>
            <person name="Comolli L.R."/>
            <person name="Dick G.J."/>
            <person name="Hauser L.J."/>
            <person name="Hyatt D."/>
            <person name="Dill B.D."/>
            <person name="Land M.L."/>
            <person name="Verberkmoes N.C."/>
            <person name="Hettich R.L."/>
            <person name="Banfield J.F."/>
        </authorList>
    </citation>
    <scope>NUCLEOTIDE SEQUENCE [LARGE SCALE GENOMIC DNA]</scope>
    <source>
        <strain evidence="5">ARMAN-2</strain>
    </source>
</reference>
<dbReference type="CDD" id="cd07062">
    <property type="entry name" value="Peptidase_S66_mccF_like"/>
    <property type="match status" value="1"/>
</dbReference>
<evidence type="ECO:0000256" key="2">
    <source>
        <dbReference type="ARBA" id="ARBA00022801"/>
    </source>
</evidence>
<sequence>MIVPRKLARGDKVAVIAPARSMSILNNETRRYATECLRRLGLEVEVSRHAEETDEFESSSVASRVEDLTRAFESKEIQGMLTVIGGFNSNELLDYIDFGLIAKNPKPLCGFSDITALQDAIFAKTGMVSYSGPHFTTFGMLKGNEYTIDYFKKCIMSEEPYDIVPSKEWSNDSWYKDQENRKFLRNEGYKVINKGSAEGTILGGNLCTFNLLQGTQYMPSLKDSILFLEDDEATNPVTFARDLQSVIQQPGFDGVRGIVIGRFELKSQMTQPLLEKIIKTKKELEGIPVISGADFGHTTPLVTFPIGGKAKISANESGVSIRITEH</sequence>